<reference evidence="2 3" key="1">
    <citation type="submission" date="2019-01" db="EMBL/GenBank/DDBJ databases">
        <title>A draft genome assembly of the solar-powered sea slug Elysia chlorotica.</title>
        <authorList>
            <person name="Cai H."/>
            <person name="Li Q."/>
            <person name="Fang X."/>
            <person name="Li J."/>
            <person name="Curtis N.E."/>
            <person name="Altenburger A."/>
            <person name="Shibata T."/>
            <person name="Feng M."/>
            <person name="Maeda T."/>
            <person name="Schwartz J.A."/>
            <person name="Shigenobu S."/>
            <person name="Lundholm N."/>
            <person name="Nishiyama T."/>
            <person name="Yang H."/>
            <person name="Hasebe M."/>
            <person name="Li S."/>
            <person name="Pierce S.K."/>
            <person name="Wang J."/>
        </authorList>
    </citation>
    <scope>NUCLEOTIDE SEQUENCE [LARGE SCALE GENOMIC DNA]</scope>
    <source>
        <strain evidence="2">EC2010</strain>
        <tissue evidence="2">Whole organism of an adult</tissue>
    </source>
</reference>
<name>A0A433STL1_ELYCH</name>
<evidence type="ECO:0000256" key="1">
    <source>
        <dbReference type="SAM" id="MobiDB-lite"/>
    </source>
</evidence>
<comment type="caution">
    <text evidence="2">The sequence shown here is derived from an EMBL/GenBank/DDBJ whole genome shotgun (WGS) entry which is preliminary data.</text>
</comment>
<proteinExistence type="predicted"/>
<dbReference type="EMBL" id="RQTK01001043">
    <property type="protein sequence ID" value="RUS72612.1"/>
    <property type="molecule type" value="Genomic_DNA"/>
</dbReference>
<keyword evidence="3" id="KW-1185">Reference proteome</keyword>
<protein>
    <submittedName>
        <fullName evidence="2">Uncharacterized protein</fullName>
    </submittedName>
</protein>
<evidence type="ECO:0000313" key="3">
    <source>
        <dbReference type="Proteomes" id="UP000271974"/>
    </source>
</evidence>
<accession>A0A433STL1</accession>
<dbReference type="Proteomes" id="UP000271974">
    <property type="component" value="Unassembled WGS sequence"/>
</dbReference>
<feature type="region of interest" description="Disordered" evidence="1">
    <location>
        <begin position="167"/>
        <end position="187"/>
    </location>
</feature>
<feature type="compositionally biased region" description="Basic and acidic residues" evidence="1">
    <location>
        <begin position="174"/>
        <end position="184"/>
    </location>
</feature>
<dbReference type="AlphaFoldDB" id="A0A433STL1"/>
<gene>
    <name evidence="2" type="ORF">EGW08_019630</name>
</gene>
<sequence length="205" mass="22758">MRYWDSPALGRTSLYELVCVQPGAGSNRLVMPMSCTELLQCLWWGQTRSPGRSTAMTCRVQGHKVSFDTTVLLDFRLGDSPVCGHYCLKIGGFQVLEYIGLSECGFFNGQDIETKRALSYKALPCDVPMFSVYVVGWVMIAHAPAWIYGQPSKHSYKHGFRDLASVSPQPRILGGRDQKTEKSEGGNPTFQGFHCKYCGAGDLNE</sequence>
<evidence type="ECO:0000313" key="2">
    <source>
        <dbReference type="EMBL" id="RUS72612.1"/>
    </source>
</evidence>
<organism evidence="2 3">
    <name type="scientific">Elysia chlorotica</name>
    <name type="common">Eastern emerald elysia</name>
    <name type="synonym">Sea slug</name>
    <dbReference type="NCBI Taxonomy" id="188477"/>
    <lineage>
        <taxon>Eukaryota</taxon>
        <taxon>Metazoa</taxon>
        <taxon>Spiralia</taxon>
        <taxon>Lophotrochozoa</taxon>
        <taxon>Mollusca</taxon>
        <taxon>Gastropoda</taxon>
        <taxon>Heterobranchia</taxon>
        <taxon>Euthyneura</taxon>
        <taxon>Panpulmonata</taxon>
        <taxon>Sacoglossa</taxon>
        <taxon>Placobranchoidea</taxon>
        <taxon>Plakobranchidae</taxon>
        <taxon>Elysia</taxon>
    </lineage>
</organism>